<dbReference type="PROSITE" id="PS00018">
    <property type="entry name" value="EF_HAND_1"/>
    <property type="match status" value="1"/>
</dbReference>
<dbReference type="InterPro" id="IPR018247">
    <property type="entry name" value="EF_Hand_1_Ca_BS"/>
</dbReference>
<dbReference type="OrthoDB" id="2801055at2759"/>
<dbReference type="InterPro" id="IPR011990">
    <property type="entry name" value="TPR-like_helical_dom_sf"/>
</dbReference>
<keyword evidence="3" id="KW-1185">Reference proteome</keyword>
<protein>
    <submittedName>
        <fullName evidence="2">Uncharacterized protein</fullName>
    </submittedName>
</protein>
<dbReference type="PANTHER" id="PTHR19959:SF119">
    <property type="entry name" value="FUNGAL LIPASE-LIKE DOMAIN-CONTAINING PROTEIN"/>
    <property type="match status" value="1"/>
</dbReference>
<dbReference type="STRING" id="98765.A0A2R6RZQ3"/>
<reference evidence="2 3" key="1">
    <citation type="submission" date="2018-02" db="EMBL/GenBank/DDBJ databases">
        <title>Genome sequence of the basidiomycete white-rot fungus Phlebia centrifuga.</title>
        <authorList>
            <person name="Granchi Z."/>
            <person name="Peng M."/>
            <person name="de Vries R.P."/>
            <person name="Hilden K."/>
            <person name="Makela M.R."/>
            <person name="Grigoriev I."/>
            <person name="Riley R."/>
        </authorList>
    </citation>
    <scope>NUCLEOTIDE SEQUENCE [LARGE SCALE GENOMIC DNA]</scope>
    <source>
        <strain evidence="2 3">FBCC195</strain>
    </source>
</reference>
<dbReference type="PANTHER" id="PTHR19959">
    <property type="entry name" value="KINESIN LIGHT CHAIN"/>
    <property type="match status" value="1"/>
</dbReference>
<accession>A0A2R6RZQ3</accession>
<sequence length="730" mass="82238">MDPWPLDSDPETDSQSRGSRDGDEADDEGLADSDSSSSSSWSELKSPDQSSSDDELGDVDFHEEEFLGILALARAARELYATSGQLSDLEDCIAYLWDALTVAPHDNVARADVLHTLAYDLYVRFQDMSDNGALSIEELNESIHTHRRALRLLPVTHSSRAIYMSRLAIALRARFLHSKRTKDLEECISFHRHALALRPTGHPDRSQSLLNLANAYWTYFEHRGDLGDLDEAVKLDREALELRPPGHPNRVAALNSLATDLGSRFSRTGSIADLNQAIDLQRELLQVSPRNYPDRDVALHNLASYLFLRYNVSHQLDDLETAIHLAEEELVSVLDRPPEFHVMLQILAELYLAHFFQDSEDPRYLKDAIRSYRRCLEYLPDICSHRANAQTRLAYALTMQFRRGKEVADISEAIELLSQALAMYPAGHPCCVNALRALALAYQARFEHLHDRKDLDEALSNYAAAVRNPYGRTQDRYEYAQEWAGVAERYCGIQQQLDAHTCAVALLPRIAYLEKDSRTRSRLLRNMLDVVQNAVSCALAASQPERAVELMEEGSVIRLFTSLEHPNPLDQLPNHLSQRLLQISHELENGCLFSGQFASLLSGIPFIDRLDLLDDHTISNRQHLVDEFGKLVDAARKIPGFSDFLRPKAFSTLLDGWAYGPIVLLVSSRQCCAGIVIMSASVNAVRLPLSPRSLEQLVAGFKELALVSNENRYGTLLGQLWREVERELCE</sequence>
<evidence type="ECO:0000313" key="2">
    <source>
        <dbReference type="EMBL" id="PSS35477.1"/>
    </source>
</evidence>
<evidence type="ECO:0000313" key="3">
    <source>
        <dbReference type="Proteomes" id="UP000186601"/>
    </source>
</evidence>
<feature type="region of interest" description="Disordered" evidence="1">
    <location>
        <begin position="1"/>
        <end position="56"/>
    </location>
</feature>
<evidence type="ECO:0000256" key="1">
    <source>
        <dbReference type="SAM" id="MobiDB-lite"/>
    </source>
</evidence>
<organism evidence="2 3">
    <name type="scientific">Hermanssonia centrifuga</name>
    <dbReference type="NCBI Taxonomy" id="98765"/>
    <lineage>
        <taxon>Eukaryota</taxon>
        <taxon>Fungi</taxon>
        <taxon>Dikarya</taxon>
        <taxon>Basidiomycota</taxon>
        <taxon>Agaricomycotina</taxon>
        <taxon>Agaricomycetes</taxon>
        <taxon>Polyporales</taxon>
        <taxon>Meruliaceae</taxon>
        <taxon>Hermanssonia</taxon>
    </lineage>
</organism>
<gene>
    <name evidence="2" type="ORF">PHLCEN_2v1632</name>
</gene>
<comment type="caution">
    <text evidence="2">The sequence shown here is derived from an EMBL/GenBank/DDBJ whole genome shotgun (WGS) entry which is preliminary data.</text>
</comment>
<dbReference type="AlphaFoldDB" id="A0A2R6RZQ3"/>
<proteinExistence type="predicted"/>
<feature type="compositionally biased region" description="Low complexity" evidence="1">
    <location>
        <begin position="32"/>
        <end position="44"/>
    </location>
</feature>
<dbReference type="EMBL" id="MLYV02000126">
    <property type="protein sequence ID" value="PSS35477.1"/>
    <property type="molecule type" value="Genomic_DNA"/>
</dbReference>
<dbReference type="Gene3D" id="1.25.40.10">
    <property type="entry name" value="Tetratricopeptide repeat domain"/>
    <property type="match status" value="2"/>
</dbReference>
<name>A0A2R6RZQ3_9APHY</name>
<dbReference type="SUPFAM" id="SSF81901">
    <property type="entry name" value="HCP-like"/>
    <property type="match status" value="1"/>
</dbReference>
<dbReference type="Proteomes" id="UP000186601">
    <property type="component" value="Unassembled WGS sequence"/>
</dbReference>